<evidence type="ECO:0000313" key="2">
    <source>
        <dbReference type="EMBL" id="GGK29240.1"/>
    </source>
</evidence>
<protein>
    <recommendedName>
        <fullName evidence="1">Putative amidase domain-containing protein</fullName>
    </recommendedName>
</protein>
<reference evidence="2" key="2">
    <citation type="submission" date="2020-09" db="EMBL/GenBank/DDBJ databases">
        <authorList>
            <person name="Sun Q."/>
            <person name="Ohkuma M."/>
        </authorList>
    </citation>
    <scope>NUCLEOTIDE SEQUENCE</scope>
    <source>
        <strain evidence="2">JCM 3091</strain>
    </source>
</reference>
<dbReference type="InterPro" id="IPR024301">
    <property type="entry name" value="Amidase_6"/>
</dbReference>
<dbReference type="Proteomes" id="UP000662200">
    <property type="component" value="Unassembled WGS sequence"/>
</dbReference>
<reference evidence="2" key="1">
    <citation type="journal article" date="2014" name="Int. J. Syst. Evol. Microbiol.">
        <title>Complete genome sequence of Corynebacterium casei LMG S-19264T (=DSM 44701T), isolated from a smear-ripened cheese.</title>
        <authorList>
            <consortium name="US DOE Joint Genome Institute (JGI-PGF)"/>
            <person name="Walter F."/>
            <person name="Albersmeier A."/>
            <person name="Kalinowski J."/>
            <person name="Ruckert C."/>
        </authorList>
    </citation>
    <scope>NUCLEOTIDE SEQUENCE</scope>
    <source>
        <strain evidence="2">JCM 3091</strain>
    </source>
</reference>
<gene>
    <name evidence="2" type="ORF">GCM10010124_22510</name>
</gene>
<organism evidence="2 3">
    <name type="scientific">Pilimelia terevasa</name>
    <dbReference type="NCBI Taxonomy" id="53372"/>
    <lineage>
        <taxon>Bacteria</taxon>
        <taxon>Bacillati</taxon>
        <taxon>Actinomycetota</taxon>
        <taxon>Actinomycetes</taxon>
        <taxon>Micromonosporales</taxon>
        <taxon>Micromonosporaceae</taxon>
        <taxon>Pilimelia</taxon>
    </lineage>
</organism>
<dbReference type="EMBL" id="BMQC01000007">
    <property type="protein sequence ID" value="GGK29240.1"/>
    <property type="molecule type" value="Genomic_DNA"/>
</dbReference>
<sequence>MRRMWSMKSVWDMNVGDILQYDYTGDRDPKNHTMFVTKKTKNDIFLTYHTKNRKDRSLREMLKENNRGYVWYAYGYR</sequence>
<evidence type="ECO:0000313" key="3">
    <source>
        <dbReference type="Proteomes" id="UP000662200"/>
    </source>
</evidence>
<dbReference type="Pfam" id="PF12671">
    <property type="entry name" value="Amidase_6"/>
    <property type="match status" value="1"/>
</dbReference>
<accession>A0A8J3FHI4</accession>
<proteinExistence type="predicted"/>
<dbReference type="AlphaFoldDB" id="A0A8J3FHI4"/>
<evidence type="ECO:0000259" key="1">
    <source>
        <dbReference type="Pfam" id="PF12671"/>
    </source>
</evidence>
<name>A0A8J3FHI4_9ACTN</name>
<feature type="domain" description="Putative amidase" evidence="1">
    <location>
        <begin position="8"/>
        <end position="67"/>
    </location>
</feature>
<comment type="caution">
    <text evidence="2">The sequence shown here is derived from an EMBL/GenBank/DDBJ whole genome shotgun (WGS) entry which is preliminary data.</text>
</comment>
<keyword evidence="3" id="KW-1185">Reference proteome</keyword>